<feature type="domain" description="MnmG N-terminal" evidence="5">
    <location>
        <begin position="6"/>
        <end position="177"/>
    </location>
</feature>
<dbReference type="AlphaFoldDB" id="A0A9N9LXD0"/>
<keyword evidence="7" id="KW-1185">Reference proteome</keyword>
<gene>
    <name evidence="6" type="ORF">HYALB_00000969</name>
</gene>
<dbReference type="EMBL" id="CAJVRM010000684">
    <property type="protein sequence ID" value="CAG8982688.1"/>
    <property type="molecule type" value="Genomic_DNA"/>
</dbReference>
<dbReference type="PANTHER" id="PTHR10961">
    <property type="entry name" value="PEROXISOMAL SARCOSINE OXIDASE"/>
    <property type="match status" value="1"/>
</dbReference>
<accession>A0A9N9LXD0</accession>
<dbReference type="Gene3D" id="3.50.50.60">
    <property type="entry name" value="FAD/NAD(P)-binding domain"/>
    <property type="match status" value="2"/>
</dbReference>
<keyword evidence="4" id="KW-0560">Oxidoreductase</keyword>
<keyword evidence="2" id="KW-0285">Flavoprotein</keyword>
<dbReference type="Proteomes" id="UP000701801">
    <property type="component" value="Unassembled WGS sequence"/>
</dbReference>
<dbReference type="Pfam" id="PF01134">
    <property type="entry name" value="GIDA"/>
    <property type="match status" value="1"/>
</dbReference>
<name>A0A9N9LXD0_9HELO</name>
<proteinExistence type="predicted"/>
<dbReference type="GO" id="GO:0008115">
    <property type="term" value="F:sarcosine oxidase activity"/>
    <property type="evidence" value="ECO:0007669"/>
    <property type="project" value="TreeGrafter"/>
</dbReference>
<comment type="caution">
    <text evidence="6">The sequence shown here is derived from an EMBL/GenBank/DDBJ whole genome shotgun (WGS) entry which is preliminary data.</text>
</comment>
<protein>
    <recommendedName>
        <fullName evidence="5">MnmG N-terminal domain-containing protein</fullName>
    </recommendedName>
</protein>
<evidence type="ECO:0000259" key="5">
    <source>
        <dbReference type="Pfam" id="PF01134"/>
    </source>
</evidence>
<dbReference type="InterPro" id="IPR040131">
    <property type="entry name" value="MnmG_N"/>
</dbReference>
<dbReference type="InterPro" id="IPR045170">
    <property type="entry name" value="MTOX"/>
</dbReference>
<organism evidence="6 7">
    <name type="scientific">Hymenoscyphus albidus</name>
    <dbReference type="NCBI Taxonomy" id="595503"/>
    <lineage>
        <taxon>Eukaryota</taxon>
        <taxon>Fungi</taxon>
        <taxon>Dikarya</taxon>
        <taxon>Ascomycota</taxon>
        <taxon>Pezizomycotina</taxon>
        <taxon>Leotiomycetes</taxon>
        <taxon>Helotiales</taxon>
        <taxon>Helotiaceae</taxon>
        <taxon>Hymenoscyphus</taxon>
    </lineage>
</organism>
<dbReference type="InterPro" id="IPR036188">
    <property type="entry name" value="FAD/NAD-bd_sf"/>
</dbReference>
<dbReference type="SUPFAM" id="SSF51905">
    <property type="entry name" value="FAD/NAD(P)-binding domain"/>
    <property type="match status" value="1"/>
</dbReference>
<evidence type="ECO:0000256" key="2">
    <source>
        <dbReference type="ARBA" id="ARBA00022630"/>
    </source>
</evidence>
<reference evidence="6" key="1">
    <citation type="submission" date="2021-07" db="EMBL/GenBank/DDBJ databases">
        <authorList>
            <person name="Durling M."/>
        </authorList>
    </citation>
    <scope>NUCLEOTIDE SEQUENCE</scope>
</reference>
<evidence type="ECO:0000313" key="6">
    <source>
        <dbReference type="EMBL" id="CAG8982688.1"/>
    </source>
</evidence>
<dbReference type="GO" id="GO:0050660">
    <property type="term" value="F:flavin adenine dinucleotide binding"/>
    <property type="evidence" value="ECO:0007669"/>
    <property type="project" value="InterPro"/>
</dbReference>
<evidence type="ECO:0000256" key="4">
    <source>
        <dbReference type="ARBA" id="ARBA00023002"/>
    </source>
</evidence>
<dbReference type="PANTHER" id="PTHR10961:SF46">
    <property type="entry name" value="PEROXISOMAL SARCOSINE OXIDASE"/>
    <property type="match status" value="1"/>
</dbReference>
<comment type="cofactor">
    <cofactor evidence="1">
        <name>FAD</name>
        <dbReference type="ChEBI" id="CHEBI:57692"/>
    </cofactor>
</comment>
<evidence type="ECO:0000313" key="7">
    <source>
        <dbReference type="Proteomes" id="UP000701801"/>
    </source>
</evidence>
<keyword evidence="3" id="KW-0274">FAD</keyword>
<sequence>MIEKTIVIVGAGVAGASTALAALDVYDKVHLIDFPSPPLTHASQGLERIVRASYPENKAYELLASESLRQIKSGPLSKYFHESKRHVLQPGGTGSERKTFREIHFDDLDGEYDEQPAGRIDAADALECIKQMAQDRGVILISERVTSLVWDGDVCSGVRTKEGSTYLATFVLLAMGYRVPAFLASQGKAMEDGLCKTAIVPWGEVKLDDQQHEELKGKAITIVPGANIFKEPRKGYW</sequence>
<evidence type="ECO:0000256" key="1">
    <source>
        <dbReference type="ARBA" id="ARBA00001974"/>
    </source>
</evidence>
<dbReference type="OrthoDB" id="2219495at2759"/>
<evidence type="ECO:0000256" key="3">
    <source>
        <dbReference type="ARBA" id="ARBA00022827"/>
    </source>
</evidence>